<dbReference type="GO" id="GO:0005576">
    <property type="term" value="C:extracellular region"/>
    <property type="evidence" value="ECO:0007669"/>
    <property type="project" value="UniProtKB-ARBA"/>
</dbReference>
<dbReference type="SMART" id="SM00406">
    <property type="entry name" value="IGv"/>
    <property type="match status" value="1"/>
</dbReference>
<dbReference type="GO" id="GO:0019814">
    <property type="term" value="C:immunoglobulin complex"/>
    <property type="evidence" value="ECO:0007669"/>
    <property type="project" value="UniProtKB-KW"/>
</dbReference>
<dbReference type="PROSITE" id="PS50835">
    <property type="entry name" value="IG_LIKE"/>
    <property type="match status" value="1"/>
</dbReference>
<dbReference type="AlphaFoldDB" id="A0A8D2LIR8"/>
<evidence type="ECO:0000256" key="3">
    <source>
        <dbReference type="ARBA" id="ARBA00043265"/>
    </source>
</evidence>
<evidence type="ECO:0000313" key="5">
    <source>
        <dbReference type="Ensembl" id="ENSVKKP00000022181.1"/>
    </source>
</evidence>
<proteinExistence type="predicted"/>
<feature type="domain" description="Ig-like" evidence="4">
    <location>
        <begin position="12"/>
        <end position="108"/>
    </location>
</feature>
<keyword evidence="2" id="KW-1064">Adaptive immunity</keyword>
<evidence type="ECO:0000256" key="1">
    <source>
        <dbReference type="ARBA" id="ARBA00022859"/>
    </source>
</evidence>
<name>A0A8D2LIR8_VARKO</name>
<keyword evidence="6" id="KW-1185">Reference proteome</keyword>
<dbReference type="InterPro" id="IPR036179">
    <property type="entry name" value="Ig-like_dom_sf"/>
</dbReference>
<dbReference type="InterPro" id="IPR050199">
    <property type="entry name" value="IgHV"/>
</dbReference>
<sequence>MHGTEFNTIGGSTFLKRIWEDLQVGPGHATETLQLTCALSGFPLTLYDIIWVCQAPGLEWIGTVDCDGDLCYNSCLNNRLTLSRDTCKGQVVLEVRDLRPEDTGMYYCGRDTVRECFSKDGWKIFTELFRIVIRK</sequence>
<organism evidence="5 6">
    <name type="scientific">Varanus komodoensis</name>
    <name type="common">Komodo dragon</name>
    <dbReference type="NCBI Taxonomy" id="61221"/>
    <lineage>
        <taxon>Eukaryota</taxon>
        <taxon>Metazoa</taxon>
        <taxon>Chordata</taxon>
        <taxon>Craniata</taxon>
        <taxon>Vertebrata</taxon>
        <taxon>Euteleostomi</taxon>
        <taxon>Lepidosauria</taxon>
        <taxon>Squamata</taxon>
        <taxon>Bifurcata</taxon>
        <taxon>Unidentata</taxon>
        <taxon>Episquamata</taxon>
        <taxon>Toxicofera</taxon>
        <taxon>Anguimorpha</taxon>
        <taxon>Paleoanguimorpha</taxon>
        <taxon>Varanoidea</taxon>
        <taxon>Varanidae</taxon>
        <taxon>Varanus</taxon>
    </lineage>
</organism>
<accession>A0A8D2LIR8</accession>
<keyword evidence="3" id="KW-1280">Immunoglobulin</keyword>
<dbReference type="InterPro" id="IPR013106">
    <property type="entry name" value="Ig_V-set"/>
</dbReference>
<keyword evidence="1" id="KW-0391">Immunity</keyword>
<dbReference type="GO" id="GO:0002250">
    <property type="term" value="P:adaptive immune response"/>
    <property type="evidence" value="ECO:0007669"/>
    <property type="project" value="UniProtKB-KW"/>
</dbReference>
<reference evidence="5" key="1">
    <citation type="submission" date="2025-08" db="UniProtKB">
        <authorList>
            <consortium name="Ensembl"/>
        </authorList>
    </citation>
    <scope>IDENTIFICATION</scope>
</reference>
<protein>
    <recommendedName>
        <fullName evidence="4">Ig-like domain-containing protein</fullName>
    </recommendedName>
</protein>
<reference evidence="5" key="2">
    <citation type="submission" date="2025-09" db="UniProtKB">
        <authorList>
            <consortium name="Ensembl"/>
        </authorList>
    </citation>
    <scope>IDENTIFICATION</scope>
</reference>
<dbReference type="Pfam" id="PF07686">
    <property type="entry name" value="V-set"/>
    <property type="match status" value="1"/>
</dbReference>
<dbReference type="InterPro" id="IPR013783">
    <property type="entry name" value="Ig-like_fold"/>
</dbReference>
<evidence type="ECO:0000313" key="6">
    <source>
        <dbReference type="Proteomes" id="UP000694545"/>
    </source>
</evidence>
<dbReference type="Ensembl" id="ENSVKKT00000022732.1">
    <property type="protein sequence ID" value="ENSVKKP00000022181.1"/>
    <property type="gene ID" value="ENSVKKG00000014805.1"/>
</dbReference>
<dbReference type="Gene3D" id="2.60.40.10">
    <property type="entry name" value="Immunoglobulins"/>
    <property type="match status" value="1"/>
</dbReference>
<evidence type="ECO:0000256" key="2">
    <source>
        <dbReference type="ARBA" id="ARBA00023130"/>
    </source>
</evidence>
<dbReference type="Proteomes" id="UP000694545">
    <property type="component" value="Unplaced"/>
</dbReference>
<dbReference type="PANTHER" id="PTHR23266">
    <property type="entry name" value="IMMUNOGLOBULIN HEAVY CHAIN"/>
    <property type="match status" value="1"/>
</dbReference>
<dbReference type="SUPFAM" id="SSF48726">
    <property type="entry name" value="Immunoglobulin"/>
    <property type="match status" value="1"/>
</dbReference>
<evidence type="ECO:0000259" key="4">
    <source>
        <dbReference type="PROSITE" id="PS50835"/>
    </source>
</evidence>
<dbReference type="InterPro" id="IPR007110">
    <property type="entry name" value="Ig-like_dom"/>
</dbReference>